<dbReference type="Pfam" id="PF00005">
    <property type="entry name" value="ABC_tran"/>
    <property type="match status" value="2"/>
</dbReference>
<evidence type="ECO:0000256" key="9">
    <source>
        <dbReference type="SAM" id="Phobius"/>
    </source>
</evidence>
<evidence type="ECO:0000256" key="3">
    <source>
        <dbReference type="ARBA" id="ARBA00022692"/>
    </source>
</evidence>
<dbReference type="Gene3D" id="3.40.50.300">
    <property type="entry name" value="P-loop containing nucleotide triphosphate hydrolases"/>
    <property type="match status" value="2"/>
</dbReference>
<dbReference type="SMART" id="SM00382">
    <property type="entry name" value="AAA"/>
    <property type="match status" value="2"/>
</dbReference>
<feature type="domain" description="ABC transmembrane type-1" evidence="11">
    <location>
        <begin position="653"/>
        <end position="942"/>
    </location>
</feature>
<feature type="transmembrane region" description="Helical" evidence="9">
    <location>
        <begin position="215"/>
        <end position="236"/>
    </location>
</feature>
<gene>
    <name evidence="12" type="ORF">PVAG01_09641</name>
</gene>
<evidence type="ECO:0000256" key="8">
    <source>
        <dbReference type="SAM" id="MobiDB-lite"/>
    </source>
</evidence>
<dbReference type="Gene3D" id="1.20.1560.10">
    <property type="entry name" value="ABC transporter type 1, transmembrane domain"/>
    <property type="match status" value="1"/>
</dbReference>
<accession>A0ABR4P7Z0</accession>
<dbReference type="SUPFAM" id="SSF90123">
    <property type="entry name" value="ABC transporter transmembrane region"/>
    <property type="match status" value="2"/>
</dbReference>
<dbReference type="Pfam" id="PF00664">
    <property type="entry name" value="ABC_membrane"/>
    <property type="match status" value="2"/>
</dbReference>
<feature type="region of interest" description="Disordered" evidence="8">
    <location>
        <begin position="588"/>
        <end position="620"/>
    </location>
</feature>
<comment type="caution">
    <text evidence="12">The sequence shown here is derived from an EMBL/GenBank/DDBJ whole genome shotgun (WGS) entry which is preliminary data.</text>
</comment>
<dbReference type="PROSITE" id="PS50893">
    <property type="entry name" value="ABC_TRANSPORTER_2"/>
    <property type="match status" value="2"/>
</dbReference>
<dbReference type="PANTHER" id="PTHR43394:SF27">
    <property type="entry name" value="ATP-DEPENDENT TRANSLOCASE ABCB1-LIKE"/>
    <property type="match status" value="1"/>
</dbReference>
<dbReference type="InterPro" id="IPR017871">
    <property type="entry name" value="ABC_transporter-like_CS"/>
</dbReference>
<feature type="transmembrane region" description="Helical" evidence="9">
    <location>
        <begin position="649"/>
        <end position="674"/>
    </location>
</feature>
<evidence type="ECO:0000256" key="4">
    <source>
        <dbReference type="ARBA" id="ARBA00022741"/>
    </source>
</evidence>
<evidence type="ECO:0000256" key="6">
    <source>
        <dbReference type="ARBA" id="ARBA00022989"/>
    </source>
</evidence>
<dbReference type="Proteomes" id="UP001629113">
    <property type="component" value="Unassembled WGS sequence"/>
</dbReference>
<evidence type="ECO:0000313" key="13">
    <source>
        <dbReference type="Proteomes" id="UP001629113"/>
    </source>
</evidence>
<feature type="transmembrane region" description="Helical" evidence="9">
    <location>
        <begin position="799"/>
        <end position="820"/>
    </location>
</feature>
<feature type="domain" description="ABC transmembrane type-1" evidence="11">
    <location>
        <begin position="1"/>
        <end position="279"/>
    </location>
</feature>
<feature type="domain" description="ABC transporter" evidence="10">
    <location>
        <begin position="977"/>
        <end position="1215"/>
    </location>
</feature>
<feature type="transmembrane region" description="Helical" evidence="9">
    <location>
        <begin position="248"/>
        <end position="267"/>
    </location>
</feature>
<organism evidence="12 13">
    <name type="scientific">Phlyctema vagabunda</name>
    <dbReference type="NCBI Taxonomy" id="108571"/>
    <lineage>
        <taxon>Eukaryota</taxon>
        <taxon>Fungi</taxon>
        <taxon>Dikarya</taxon>
        <taxon>Ascomycota</taxon>
        <taxon>Pezizomycotina</taxon>
        <taxon>Leotiomycetes</taxon>
        <taxon>Helotiales</taxon>
        <taxon>Dermateaceae</taxon>
        <taxon>Phlyctema</taxon>
    </lineage>
</organism>
<proteinExistence type="inferred from homology"/>
<dbReference type="InterPro" id="IPR003593">
    <property type="entry name" value="AAA+_ATPase"/>
</dbReference>
<protein>
    <submittedName>
        <fullName evidence="12">ABC transporter</fullName>
    </submittedName>
</protein>
<keyword evidence="5" id="KW-0067">ATP-binding</keyword>
<feature type="transmembrane region" description="Helical" evidence="9">
    <location>
        <begin position="694"/>
        <end position="721"/>
    </location>
</feature>
<feature type="transmembrane region" description="Helical" evidence="9">
    <location>
        <begin position="767"/>
        <end position="793"/>
    </location>
</feature>
<feature type="domain" description="ABC transporter" evidence="10">
    <location>
        <begin position="314"/>
        <end position="559"/>
    </location>
</feature>
<dbReference type="InterPro" id="IPR003439">
    <property type="entry name" value="ABC_transporter-like_ATP-bd"/>
</dbReference>
<feature type="transmembrane region" description="Helical" evidence="9">
    <location>
        <begin position="913"/>
        <end position="937"/>
    </location>
</feature>
<dbReference type="CDD" id="cd18577">
    <property type="entry name" value="ABC_6TM_Pgp_ABCB1_D1_like"/>
    <property type="match status" value="1"/>
</dbReference>
<evidence type="ECO:0000259" key="10">
    <source>
        <dbReference type="PROSITE" id="PS50893"/>
    </source>
</evidence>
<dbReference type="CDD" id="cd03249">
    <property type="entry name" value="ABC_MTABC3_MDL1_MDL2"/>
    <property type="match status" value="2"/>
</dbReference>
<feature type="transmembrane region" description="Helical" evidence="9">
    <location>
        <begin position="881"/>
        <end position="901"/>
    </location>
</feature>
<comment type="subcellular location">
    <subcellularLocation>
        <location evidence="1">Membrane</location>
        <topology evidence="1">Multi-pass membrane protein</topology>
    </subcellularLocation>
</comment>
<dbReference type="InterPro" id="IPR027417">
    <property type="entry name" value="P-loop_NTPase"/>
</dbReference>
<keyword evidence="4" id="KW-0547">Nucleotide-binding</keyword>
<dbReference type="PANTHER" id="PTHR43394">
    <property type="entry name" value="ATP-DEPENDENT PERMEASE MDL1, MITOCHONDRIAL"/>
    <property type="match status" value="1"/>
</dbReference>
<dbReference type="InterPro" id="IPR011527">
    <property type="entry name" value="ABC1_TM_dom"/>
</dbReference>
<reference evidence="12 13" key="1">
    <citation type="submission" date="2024-06" db="EMBL/GenBank/DDBJ databases">
        <title>Complete genome of Phlyctema vagabunda strain 19-DSS-EL-015.</title>
        <authorList>
            <person name="Fiorenzani C."/>
        </authorList>
    </citation>
    <scope>NUCLEOTIDE SEQUENCE [LARGE SCALE GENOMIC DNA]</scope>
    <source>
        <strain evidence="12 13">19-DSS-EL-015</strain>
    </source>
</reference>
<evidence type="ECO:0000256" key="7">
    <source>
        <dbReference type="ARBA" id="ARBA00023136"/>
    </source>
</evidence>
<feature type="transmembrane region" description="Helical" evidence="9">
    <location>
        <begin position="112"/>
        <end position="131"/>
    </location>
</feature>
<dbReference type="InterPro" id="IPR036640">
    <property type="entry name" value="ABC1_TM_sf"/>
</dbReference>
<keyword evidence="7 9" id="KW-0472">Membrane</keyword>
<name>A0ABR4P7Z0_9HELO</name>
<evidence type="ECO:0000259" key="11">
    <source>
        <dbReference type="PROSITE" id="PS50929"/>
    </source>
</evidence>
<feature type="transmembrane region" description="Helical" evidence="9">
    <location>
        <begin position="137"/>
        <end position="159"/>
    </location>
</feature>
<dbReference type="CDD" id="cd18578">
    <property type="entry name" value="ABC_6TM_Pgp_ABCB1_D2_like"/>
    <property type="match status" value="1"/>
</dbReference>
<evidence type="ECO:0000256" key="2">
    <source>
        <dbReference type="ARBA" id="ARBA00007577"/>
    </source>
</evidence>
<dbReference type="EMBL" id="JBFCZG010000008">
    <property type="protein sequence ID" value="KAL3419419.1"/>
    <property type="molecule type" value="Genomic_DNA"/>
</dbReference>
<keyword evidence="13" id="KW-1185">Reference proteome</keyword>
<keyword evidence="6 9" id="KW-1133">Transmembrane helix</keyword>
<evidence type="ECO:0000256" key="5">
    <source>
        <dbReference type="ARBA" id="ARBA00022840"/>
    </source>
</evidence>
<dbReference type="SUPFAM" id="SSF52540">
    <property type="entry name" value="P-loop containing nucleoside triphosphate hydrolases"/>
    <property type="match status" value="2"/>
</dbReference>
<sequence>MPLMTVVFGQLAGVFRNFLVLGTSSQSEFEDKITTMVLYFVYLGIGEFVTIYISTVGFIYTGEHISGKIREHYLEACLRQNIGYFDKLGAGEITTRITADTNLVQDGISEKIGLTLNAVATFIAAFVIGFIKSWKLTLILSSTVVAIVSSLGFCSSFVVKFSKQSLASYAEGGTVAEEVISSIRNAVAFGTQDKLAREYDKHLAEAEKWGSKQKFVLAVMIGIMFMIVYLTYGLAFWMGSRFLVSEEIGLSSILTILMSIMIGAFALGNVAPNMQAFTTGVSAAAKIFNTIDRDSPLNPDAEGGLKLEHVDGTVELKNIKHIYPSRPEVTVMDDVSLVIPAGKQTALVGASGSGKSTIVGLVERFYDPVGGQVFLDGHDVSTLNLRWLRQQISLVSQEPTLFGTTIFENIRHGLIGTRFENESEDRQKELIIEASKMANAHDFITTLPEGYNTNVGERGFLLSGGQKQRIAIARAVVSDPKILLLDEATSALDTKSEGVVQAALEVASAGRTTILIAHRLSTIKDADNIVVMQQGRIIEQGTHTELLSKQAAYYNLVEAQKIAAAKELSAEEQEVIDSKDDKLVRQLTSKSQEYQEDPDDKNVASKLHRTQSEKSQSSMALAKRQIETTQEASLGTLIKLIASFNKTEIHWMLLGLAFSIVCGAGQPVQAIFFAKQITALSRPLSQASIIRHDVNFWSLMYLMLALVQFIAYCGQGIAFAFCSERLVHRVRNRAFRTMLRQDIAFFDKEENTAGALTSFLSTETTHVAGLSGVTLGTLISVLTTLVVAIVLSVSIAWKLALVCTATIPILLGCGYFRFWMLARFQQRAKKAYEKSASYACEATSAIRTVASLTREKDVLQHYQHSLAVQAKESLKSVLTSSLLYAASQSLMFLCIALGFWYGSLRIANGEYTMFQFFVCFMAVIFGAQSAGTIFSFAPDMGKAKHAAAEMKILFDRKPTIDSWSTDGDRLEKVEGTVEFRDVHFRYPTRPEQPVLRGLDLIVKPGQYIALVGASGCGKSTTIALLERFYDPLVGGIYIDGKEISNLNLTDYRSFIALVSQEPTLYQGTVRDNVLLGADREDVTDEQIEFACREANIYDFIMSLPDGFSTIVGSKGSMLSGGQKQRIAIARALLRDPKILLLDEATSALDSESEHVVQAALDKAAKGRTTIAVAHRLSTIQKADIIYVFDQGRIVEHGDHSTLMKQGGRYSELVNLQSLGKN</sequence>
<comment type="similarity">
    <text evidence="2">Belongs to the ABC transporter superfamily. ABCB family. Multidrug resistance exporter (TC 3.A.1.201) subfamily.</text>
</comment>
<dbReference type="InterPro" id="IPR039421">
    <property type="entry name" value="Type_1_exporter"/>
</dbReference>
<evidence type="ECO:0000256" key="1">
    <source>
        <dbReference type="ARBA" id="ARBA00004141"/>
    </source>
</evidence>
<dbReference type="PROSITE" id="PS00211">
    <property type="entry name" value="ABC_TRANSPORTER_1"/>
    <property type="match status" value="2"/>
</dbReference>
<feature type="transmembrane region" description="Helical" evidence="9">
    <location>
        <begin position="38"/>
        <end position="60"/>
    </location>
</feature>
<evidence type="ECO:0000313" key="12">
    <source>
        <dbReference type="EMBL" id="KAL3419419.1"/>
    </source>
</evidence>
<dbReference type="PROSITE" id="PS50929">
    <property type="entry name" value="ABC_TM1F"/>
    <property type="match status" value="2"/>
</dbReference>
<keyword evidence="3 9" id="KW-0812">Transmembrane</keyword>